<protein>
    <submittedName>
        <fullName evidence="1">Sugar lactone lactonase YvrE</fullName>
    </submittedName>
</protein>
<reference evidence="1" key="1">
    <citation type="submission" date="2023-07" db="EMBL/GenBank/DDBJ databases">
        <title>Sorghum-associated microbial communities from plants grown in Nebraska, USA.</title>
        <authorList>
            <person name="Schachtman D."/>
        </authorList>
    </citation>
    <scope>NUCLEOTIDE SEQUENCE</scope>
    <source>
        <strain evidence="1">2697</strain>
    </source>
</reference>
<comment type="caution">
    <text evidence="1">The sequence shown here is derived from an EMBL/GenBank/DDBJ whole genome shotgun (WGS) entry which is preliminary data.</text>
</comment>
<sequence length="301" mass="32864">MPHHIVHNPALKANLLLDTRSALGEGAIWNDEDQKLYWVDIEAQLLHCFDPLTSINQTAHFEQKISTVVPSTDGTLLLALKDGVYSYEKSTGLLCNLLSNPENHTSGNRFNDGKCDPSGRLWLGTMGASNSAALYRIDADLSIHMTEAGVTTSNGIAWSEDNKTMYYIDTSTHKVVAYNYNDKTGQISDPYDAIIIPEEMGKPDGCTLDAEGMIWIALWGGYAAGRWNPKTGTLLGKVEVPAKNVTSCAFGGENLDTLYITTARTSASEEELLQCPYSGGLFTVKPGVKGIQANHFVKRTK</sequence>
<accession>A0ACC6L4T5</accession>
<evidence type="ECO:0000313" key="2">
    <source>
        <dbReference type="Proteomes" id="UP001246858"/>
    </source>
</evidence>
<name>A0ACC6L4T5_9SPHI</name>
<evidence type="ECO:0000313" key="1">
    <source>
        <dbReference type="EMBL" id="MDR6786303.1"/>
    </source>
</evidence>
<dbReference type="Proteomes" id="UP001246858">
    <property type="component" value="Unassembled WGS sequence"/>
</dbReference>
<gene>
    <name evidence="1" type="ORF">J2X78_004896</name>
</gene>
<organism evidence="1 2">
    <name type="scientific">Pedobacter africanus</name>
    <dbReference type="NCBI Taxonomy" id="151894"/>
    <lineage>
        <taxon>Bacteria</taxon>
        <taxon>Pseudomonadati</taxon>
        <taxon>Bacteroidota</taxon>
        <taxon>Sphingobacteriia</taxon>
        <taxon>Sphingobacteriales</taxon>
        <taxon>Sphingobacteriaceae</taxon>
        <taxon>Pedobacter</taxon>
    </lineage>
</organism>
<proteinExistence type="predicted"/>
<dbReference type="EMBL" id="JAVDTF010000006">
    <property type="protein sequence ID" value="MDR6786303.1"/>
    <property type="molecule type" value="Genomic_DNA"/>
</dbReference>
<keyword evidence="2" id="KW-1185">Reference proteome</keyword>